<evidence type="ECO:0000313" key="13">
    <source>
        <dbReference type="Proteomes" id="UP000319204"/>
    </source>
</evidence>
<keyword evidence="3 8" id="KW-1134">Transmembrane beta strand</keyword>
<comment type="caution">
    <text evidence="12">The sequence shown here is derived from an EMBL/GenBank/DDBJ whole genome shotgun (WGS) entry which is preliminary data.</text>
</comment>
<reference evidence="12" key="1">
    <citation type="submission" date="2019-10" db="EMBL/GenBank/DDBJ databases">
        <title>Muricauda hadale sp. nov., a piezophilic bacterium isolated from hadopelagic water of the Mariana Trench.</title>
        <authorList>
            <person name="Wei Y."/>
        </authorList>
    </citation>
    <scope>NUCLEOTIDE SEQUENCE [LARGE SCALE GENOMIC DNA]</scope>
    <source>
        <strain evidence="12">MT-229</strain>
    </source>
</reference>
<keyword evidence="5 9" id="KW-0798">TonB box</keyword>
<organism evidence="12 13">
    <name type="scientific">Flagellimonas hadalis</name>
    <dbReference type="NCBI Taxonomy" id="2597517"/>
    <lineage>
        <taxon>Bacteria</taxon>
        <taxon>Pseudomonadati</taxon>
        <taxon>Bacteroidota</taxon>
        <taxon>Flavobacteriia</taxon>
        <taxon>Flavobacteriales</taxon>
        <taxon>Flavobacteriaceae</taxon>
        <taxon>Flagellimonas</taxon>
    </lineage>
</organism>
<feature type="domain" description="TonB-dependent receptor plug" evidence="11">
    <location>
        <begin position="132"/>
        <end position="238"/>
    </location>
</feature>
<dbReference type="SUPFAM" id="SSF56935">
    <property type="entry name" value="Porins"/>
    <property type="match status" value="1"/>
</dbReference>
<dbReference type="GO" id="GO:0009279">
    <property type="term" value="C:cell outer membrane"/>
    <property type="evidence" value="ECO:0007669"/>
    <property type="project" value="UniProtKB-SubCell"/>
</dbReference>
<protein>
    <submittedName>
        <fullName evidence="12">TonB-dependent receptor</fullName>
    </submittedName>
</protein>
<evidence type="ECO:0000256" key="1">
    <source>
        <dbReference type="ARBA" id="ARBA00004571"/>
    </source>
</evidence>
<proteinExistence type="inferred from homology"/>
<dbReference type="InterPro" id="IPR036942">
    <property type="entry name" value="Beta-barrel_TonB_sf"/>
</dbReference>
<dbReference type="AlphaFoldDB" id="A0A5N5ITT5"/>
<dbReference type="InterPro" id="IPR012910">
    <property type="entry name" value="Plug_dom"/>
</dbReference>
<dbReference type="InterPro" id="IPR023996">
    <property type="entry name" value="TonB-dep_OMP_SusC/RagA"/>
</dbReference>
<evidence type="ECO:0000256" key="5">
    <source>
        <dbReference type="ARBA" id="ARBA00023077"/>
    </source>
</evidence>
<comment type="subcellular location">
    <subcellularLocation>
        <location evidence="1 8">Cell outer membrane</location>
        <topology evidence="1 8">Multi-pass membrane protein</topology>
    </subcellularLocation>
</comment>
<sequence>MTKQPLTVHTNNRGTTPLFLYLTSLLLFVLSTTTVLAQNTIQVSGSVTDTSGAPIPGVSIIVQNTTNGTTTDFDGNYVIEAASNATLEFRYLGFVTQTVAINGRSTVSVQLAEDTQELDEVVVIGYGTQRRESVTGSVVSIKGESLNEVQSANFTQALVGRAAGVNISSTSTRPGAAPQIQIRGVRSLTASNDPLIVLNGIPFSGGLSDINQNDIESLDILKDASATAIYGSRGANGVIIITTKSGTKGQKAQFTYNSYYGTKEVFAKLPVMNTAQLLTLREIAAANGTGTPTGNDESVDNDTDWQDLLFGSSMQTAHDITVQGGTENGTYNVGLGYFKETSPVPGDSFQRYSLRFSLDQEVGKLFRYGVNSVMNYSITNSIVGPAGVYTASPLLSPYDENGNFLESVRLTDGQDQVFIPSRNEISRIGKRRANEQLDFGTYNNIYGELKMPFIAEGLKYRLNIGLNLRSSRDGDFTGQGVFSFNPDQPNSASYGTSLTRDYVVENQLIFDRIFANKHKVNFVGLFSAQGNDFDNSFIRVQNIPDENDLWYNTDSALLEDVMDYDTGYTEWGLLSLMGRVLYEYDNRYLLTATIRSDGSSRLSPGNKWYTYPAVSVGWNIANEAFMDNVDAINQLKLRAGYGETSNQAIDPFSVQGRLNGGDTNPAYNFGDTFSNGFVVTQLPNPNLKWEFSQTYNYGIDFGLFNNRLSGTVEYYETKTNNILLNLGLPSTSGVSNVTSNVGKTKSNGVEIALNATPIQTSDFTWDIGVNLYTNRNEIVELASGQQEDVGNLWFVGQPLSVIFDHERLGLWNADDEGAEFLEQYEPGGNLGMIRVRYTGEFNPDGSPVRQINADDRVVIDPTPDFRGGFNTRLAYKNFDFNMVGSFQSGGILVSTLHNNNGNTMRLNGRGNNLNVEYWTPTNTDAKYPAPGGIGGDRPKYGSTLGYFDGSYLKVRAMTLGYRFDPNVIKAMGAKNLYLYATVQNPFVLFSDFNDASGLDPEITNSGVNNDGVRQNADINTAGLISGNIPTIGTNVPSTRNYLFGLNVTF</sequence>
<dbReference type="Pfam" id="PF07715">
    <property type="entry name" value="Plug"/>
    <property type="match status" value="1"/>
</dbReference>
<comment type="similarity">
    <text evidence="8 9">Belongs to the TonB-dependent receptor family.</text>
</comment>
<keyword evidence="6 8" id="KW-0472">Membrane</keyword>
<dbReference type="Gene3D" id="2.60.40.1120">
    <property type="entry name" value="Carboxypeptidase-like, regulatory domain"/>
    <property type="match status" value="1"/>
</dbReference>
<keyword evidence="12" id="KW-0675">Receptor</keyword>
<keyword evidence="13" id="KW-1185">Reference proteome</keyword>
<dbReference type="InterPro" id="IPR037066">
    <property type="entry name" value="Plug_dom_sf"/>
</dbReference>
<gene>
    <name evidence="12" type="ORF">FOT42_011905</name>
</gene>
<evidence type="ECO:0000313" key="12">
    <source>
        <dbReference type="EMBL" id="KAB5487651.1"/>
    </source>
</evidence>
<dbReference type="NCBIfam" id="TIGR04057">
    <property type="entry name" value="SusC_RagA_signa"/>
    <property type="match status" value="1"/>
</dbReference>
<dbReference type="SUPFAM" id="SSF49464">
    <property type="entry name" value="Carboxypeptidase regulatory domain-like"/>
    <property type="match status" value="1"/>
</dbReference>
<feature type="domain" description="TonB-dependent receptor-like beta-barrel" evidence="10">
    <location>
        <begin position="397"/>
        <end position="875"/>
    </location>
</feature>
<dbReference type="InterPro" id="IPR000531">
    <property type="entry name" value="Beta-barrel_TonB"/>
</dbReference>
<dbReference type="InterPro" id="IPR023997">
    <property type="entry name" value="TonB-dep_OMP_SusC/RagA_CS"/>
</dbReference>
<evidence type="ECO:0000256" key="6">
    <source>
        <dbReference type="ARBA" id="ARBA00023136"/>
    </source>
</evidence>
<evidence type="ECO:0000256" key="2">
    <source>
        <dbReference type="ARBA" id="ARBA00022448"/>
    </source>
</evidence>
<evidence type="ECO:0000256" key="4">
    <source>
        <dbReference type="ARBA" id="ARBA00022692"/>
    </source>
</evidence>
<evidence type="ECO:0000259" key="11">
    <source>
        <dbReference type="Pfam" id="PF07715"/>
    </source>
</evidence>
<accession>A0A5N5ITT5</accession>
<evidence type="ECO:0000256" key="9">
    <source>
        <dbReference type="RuleBase" id="RU003357"/>
    </source>
</evidence>
<evidence type="ECO:0000256" key="3">
    <source>
        <dbReference type="ARBA" id="ARBA00022452"/>
    </source>
</evidence>
<dbReference type="InterPro" id="IPR008969">
    <property type="entry name" value="CarboxyPept-like_regulatory"/>
</dbReference>
<dbReference type="OrthoDB" id="9768177at2"/>
<dbReference type="Proteomes" id="UP000319204">
    <property type="component" value="Unassembled WGS sequence"/>
</dbReference>
<dbReference type="EMBL" id="VNIK02000007">
    <property type="protein sequence ID" value="KAB5487651.1"/>
    <property type="molecule type" value="Genomic_DNA"/>
</dbReference>
<keyword evidence="4 8" id="KW-0812">Transmembrane</keyword>
<dbReference type="PROSITE" id="PS52016">
    <property type="entry name" value="TONB_DEPENDENT_REC_3"/>
    <property type="match status" value="1"/>
</dbReference>
<name>A0A5N5ITT5_9FLAO</name>
<keyword evidence="7 8" id="KW-0998">Cell outer membrane</keyword>
<dbReference type="InterPro" id="IPR039426">
    <property type="entry name" value="TonB-dep_rcpt-like"/>
</dbReference>
<dbReference type="Pfam" id="PF00593">
    <property type="entry name" value="TonB_dep_Rec_b-barrel"/>
    <property type="match status" value="1"/>
</dbReference>
<dbReference type="Gene3D" id="2.40.170.20">
    <property type="entry name" value="TonB-dependent receptor, beta-barrel domain"/>
    <property type="match status" value="1"/>
</dbReference>
<dbReference type="Gene3D" id="2.170.130.10">
    <property type="entry name" value="TonB-dependent receptor, plug domain"/>
    <property type="match status" value="1"/>
</dbReference>
<dbReference type="Pfam" id="PF13715">
    <property type="entry name" value="CarbopepD_reg_2"/>
    <property type="match status" value="1"/>
</dbReference>
<dbReference type="NCBIfam" id="TIGR04056">
    <property type="entry name" value="OMP_RagA_SusC"/>
    <property type="match status" value="1"/>
</dbReference>
<evidence type="ECO:0000256" key="7">
    <source>
        <dbReference type="ARBA" id="ARBA00023237"/>
    </source>
</evidence>
<dbReference type="FunFam" id="2.170.130.10:FF:000008">
    <property type="entry name" value="SusC/RagA family TonB-linked outer membrane protein"/>
    <property type="match status" value="1"/>
</dbReference>
<keyword evidence="2 8" id="KW-0813">Transport</keyword>
<evidence type="ECO:0000259" key="10">
    <source>
        <dbReference type="Pfam" id="PF00593"/>
    </source>
</evidence>
<evidence type="ECO:0000256" key="8">
    <source>
        <dbReference type="PROSITE-ProRule" id="PRU01360"/>
    </source>
</evidence>